<evidence type="ECO:0000313" key="2">
    <source>
        <dbReference type="Proteomes" id="UP000058074"/>
    </source>
</evidence>
<evidence type="ECO:0000313" key="1">
    <source>
        <dbReference type="EMBL" id="ALH81585.1"/>
    </source>
</evidence>
<protein>
    <submittedName>
        <fullName evidence="1">Excisionase</fullName>
    </submittedName>
</protein>
<dbReference type="Proteomes" id="UP000058074">
    <property type="component" value="Chromosome"/>
</dbReference>
<gene>
    <name evidence="1" type="ORF">AN936_14865</name>
</gene>
<dbReference type="PATRIC" id="fig|33050.5.peg.3085"/>
<sequence length="66" mass="7350">MQDLDLSRSEIVFMEPLTVRIPTAVELTGLSRSRIYELIVSGDLEVVKVGRSTLVLYTSLKALIGR</sequence>
<organism evidence="1 2">
    <name type="scientific">Sphingopyxis macrogoltabida</name>
    <name type="common">Sphingomonas macrogoltabidus</name>
    <dbReference type="NCBI Taxonomy" id="33050"/>
    <lineage>
        <taxon>Bacteria</taxon>
        <taxon>Pseudomonadati</taxon>
        <taxon>Pseudomonadota</taxon>
        <taxon>Alphaproteobacteria</taxon>
        <taxon>Sphingomonadales</taxon>
        <taxon>Sphingomonadaceae</taxon>
        <taxon>Sphingopyxis</taxon>
    </lineage>
</organism>
<dbReference type="AlphaFoldDB" id="A0A0N9UZ49"/>
<dbReference type="KEGG" id="smag:AN936_14865"/>
<dbReference type="RefSeq" id="WP_054588750.1">
    <property type="nucleotide sequence ID" value="NZ_CP012700.1"/>
</dbReference>
<name>A0A0N9UZ49_SPHMC</name>
<dbReference type="EMBL" id="CP012700">
    <property type="protein sequence ID" value="ALH81585.1"/>
    <property type="molecule type" value="Genomic_DNA"/>
</dbReference>
<accession>A0A0N9UZ49</accession>
<reference evidence="1 2" key="1">
    <citation type="journal article" date="2015" name="Genome Announc.">
        <title>Complete Genome Sequence of Polypropylene Glycol- and Polyethylene Glycol-Degrading Sphingopyxis macrogoltabida Strain EY-1.</title>
        <authorList>
            <person name="Ohtsubo Y."/>
            <person name="Nagata Y."/>
            <person name="Numata M."/>
            <person name="Tsuchikane K."/>
            <person name="Hosoyama A."/>
            <person name="Yamazoe A."/>
            <person name="Tsuda M."/>
            <person name="Fujita N."/>
            <person name="Kawai F."/>
        </authorList>
    </citation>
    <scope>NUCLEOTIDE SEQUENCE [LARGE SCALE GENOMIC DNA]</scope>
    <source>
        <strain evidence="1 2">EY-1</strain>
    </source>
</reference>
<dbReference type="OrthoDB" id="7874861at2"/>
<proteinExistence type="predicted"/>